<organism evidence="1">
    <name type="scientific">marine sediment metagenome</name>
    <dbReference type="NCBI Taxonomy" id="412755"/>
    <lineage>
        <taxon>unclassified sequences</taxon>
        <taxon>metagenomes</taxon>
        <taxon>ecological metagenomes</taxon>
    </lineage>
</organism>
<gene>
    <name evidence="1" type="ORF">LCGC14_2719320</name>
</gene>
<name>A0A0F8ZAF7_9ZZZZ</name>
<protein>
    <submittedName>
        <fullName evidence="1">Uncharacterized protein</fullName>
    </submittedName>
</protein>
<dbReference type="EMBL" id="LAZR01048931">
    <property type="protein sequence ID" value="KKK90807.1"/>
    <property type="molecule type" value="Genomic_DNA"/>
</dbReference>
<feature type="non-terminal residue" evidence="1">
    <location>
        <position position="26"/>
    </location>
</feature>
<evidence type="ECO:0000313" key="1">
    <source>
        <dbReference type="EMBL" id="KKK90807.1"/>
    </source>
</evidence>
<proteinExistence type="predicted"/>
<accession>A0A0F8ZAF7</accession>
<dbReference type="AlphaFoldDB" id="A0A0F8ZAF7"/>
<comment type="caution">
    <text evidence="1">The sequence shown here is derived from an EMBL/GenBank/DDBJ whole genome shotgun (WGS) entry which is preliminary data.</text>
</comment>
<sequence>MAYNIFWAKHINKADISEIGGKVILT</sequence>
<reference evidence="1" key="1">
    <citation type="journal article" date="2015" name="Nature">
        <title>Complex archaea that bridge the gap between prokaryotes and eukaryotes.</title>
        <authorList>
            <person name="Spang A."/>
            <person name="Saw J.H."/>
            <person name="Jorgensen S.L."/>
            <person name="Zaremba-Niedzwiedzka K."/>
            <person name="Martijn J."/>
            <person name="Lind A.E."/>
            <person name="van Eijk R."/>
            <person name="Schleper C."/>
            <person name="Guy L."/>
            <person name="Ettema T.J."/>
        </authorList>
    </citation>
    <scope>NUCLEOTIDE SEQUENCE</scope>
</reference>